<comment type="caution">
    <text evidence="2">The sequence shown here is derived from an EMBL/GenBank/DDBJ whole genome shotgun (WGS) entry which is preliminary data.</text>
</comment>
<organism evidence="2 3">
    <name type="scientific">Roseateles depolymerans</name>
    <dbReference type="NCBI Taxonomy" id="76731"/>
    <lineage>
        <taxon>Bacteria</taxon>
        <taxon>Pseudomonadati</taxon>
        <taxon>Pseudomonadota</taxon>
        <taxon>Betaproteobacteria</taxon>
        <taxon>Burkholderiales</taxon>
        <taxon>Sphaerotilaceae</taxon>
        <taxon>Roseateles</taxon>
    </lineage>
</organism>
<gene>
    <name evidence="2" type="ORF">DI603_00945</name>
</gene>
<evidence type="ECO:0000313" key="3">
    <source>
        <dbReference type="Proteomes" id="UP000249633"/>
    </source>
</evidence>
<dbReference type="Proteomes" id="UP000249633">
    <property type="component" value="Unassembled WGS sequence"/>
</dbReference>
<evidence type="ECO:0008006" key="4">
    <source>
        <dbReference type="Google" id="ProtNLM"/>
    </source>
</evidence>
<dbReference type="AlphaFoldDB" id="A0A2W5E641"/>
<accession>A0A2W5E641</accession>
<feature type="signal peptide" evidence="1">
    <location>
        <begin position="1"/>
        <end position="31"/>
    </location>
</feature>
<name>A0A2W5E641_9BURK</name>
<dbReference type="NCBIfam" id="NF047450">
    <property type="entry name" value="post-PEP-CTERM_1"/>
    <property type="match status" value="1"/>
</dbReference>
<keyword evidence="1" id="KW-0732">Signal</keyword>
<evidence type="ECO:0000313" key="2">
    <source>
        <dbReference type="EMBL" id="PZP36560.1"/>
    </source>
</evidence>
<reference evidence="2 3" key="1">
    <citation type="submission" date="2017-08" db="EMBL/GenBank/DDBJ databases">
        <title>Infants hospitalized years apart are colonized by the same room-sourced microbial strains.</title>
        <authorList>
            <person name="Brooks B."/>
            <person name="Olm M.R."/>
            <person name="Firek B.A."/>
            <person name="Baker R."/>
            <person name="Thomas B.C."/>
            <person name="Morowitz M.J."/>
            <person name="Banfield J.F."/>
        </authorList>
    </citation>
    <scope>NUCLEOTIDE SEQUENCE [LARGE SCALE GENOMIC DNA]</scope>
    <source>
        <strain evidence="2">S2_012_000_R2_81</strain>
    </source>
</reference>
<protein>
    <recommendedName>
        <fullName evidence="4">Secreted protein</fullName>
    </recommendedName>
</protein>
<sequence>MSMNTTQAGLRAGLAVTIATAGLMAAVPAHAIKVVKDPVTGALRAPTSEETTAQARAAATLSKTQTRATQPRGLLTGKVSPAAIVHADGTVEQELDESSLQYSTVTRNADGTLNFACVTGSEAADAIVKGKAKAAAHTHTAKEQSYEK</sequence>
<proteinExistence type="predicted"/>
<feature type="chain" id="PRO_5016049398" description="Secreted protein" evidence="1">
    <location>
        <begin position="32"/>
        <end position="148"/>
    </location>
</feature>
<dbReference type="EMBL" id="QFOD01000001">
    <property type="protein sequence ID" value="PZP36560.1"/>
    <property type="molecule type" value="Genomic_DNA"/>
</dbReference>
<evidence type="ECO:0000256" key="1">
    <source>
        <dbReference type="SAM" id="SignalP"/>
    </source>
</evidence>